<keyword evidence="9" id="KW-1185">Reference proteome</keyword>
<keyword evidence="3 6" id="KW-0812">Transmembrane</keyword>
<keyword evidence="8" id="KW-0966">Cell projection</keyword>
<dbReference type="GO" id="GO:0044781">
    <property type="term" value="P:bacterial-type flagellum organization"/>
    <property type="evidence" value="ECO:0007669"/>
    <property type="project" value="InterPro"/>
</dbReference>
<evidence type="ECO:0000313" key="8">
    <source>
        <dbReference type="EMBL" id="TCP30318.1"/>
    </source>
</evidence>
<evidence type="ECO:0000313" key="9">
    <source>
        <dbReference type="Proteomes" id="UP000295416"/>
    </source>
</evidence>
<keyword evidence="8" id="KW-0282">Flagellum</keyword>
<protein>
    <submittedName>
        <fullName evidence="8">Flagellar protein FliO/FliZ</fullName>
    </submittedName>
</protein>
<proteinExistence type="predicted"/>
<organism evidence="8 9">
    <name type="scientific">Scopulibacillus darangshiensis</name>
    <dbReference type="NCBI Taxonomy" id="442528"/>
    <lineage>
        <taxon>Bacteria</taxon>
        <taxon>Bacillati</taxon>
        <taxon>Bacillota</taxon>
        <taxon>Bacilli</taxon>
        <taxon>Bacillales</taxon>
        <taxon>Sporolactobacillaceae</taxon>
        <taxon>Scopulibacillus</taxon>
    </lineage>
</organism>
<dbReference type="EMBL" id="SLXK01000006">
    <property type="protein sequence ID" value="TCP30318.1"/>
    <property type="molecule type" value="Genomic_DNA"/>
</dbReference>
<dbReference type="AlphaFoldDB" id="A0A4R2P7R2"/>
<feature type="transmembrane region" description="Helical" evidence="6">
    <location>
        <begin position="66"/>
        <end position="88"/>
    </location>
</feature>
<dbReference type="OrthoDB" id="2376965at2"/>
<keyword evidence="2" id="KW-1003">Cell membrane</keyword>
<dbReference type="RefSeq" id="WP_132744935.1">
    <property type="nucleotide sequence ID" value="NZ_SLXK01000006.1"/>
</dbReference>
<feature type="signal peptide" evidence="7">
    <location>
        <begin position="1"/>
        <end position="25"/>
    </location>
</feature>
<dbReference type="Proteomes" id="UP000295416">
    <property type="component" value="Unassembled WGS sequence"/>
</dbReference>
<keyword evidence="4 6" id="KW-1133">Transmembrane helix</keyword>
<dbReference type="GO" id="GO:0016020">
    <property type="term" value="C:membrane"/>
    <property type="evidence" value="ECO:0007669"/>
    <property type="project" value="InterPro"/>
</dbReference>
<gene>
    <name evidence="8" type="ORF">EV207_106141</name>
</gene>
<keyword evidence="7" id="KW-0732">Signal</keyword>
<dbReference type="InterPro" id="IPR022781">
    <property type="entry name" value="Flagellar_biosynth_FliO"/>
</dbReference>
<evidence type="ECO:0000256" key="6">
    <source>
        <dbReference type="SAM" id="Phobius"/>
    </source>
</evidence>
<keyword evidence="8" id="KW-0969">Cilium</keyword>
<evidence type="ECO:0000256" key="3">
    <source>
        <dbReference type="ARBA" id="ARBA00022692"/>
    </source>
</evidence>
<comment type="caution">
    <text evidence="8">The sequence shown here is derived from an EMBL/GenBank/DDBJ whole genome shotgun (WGS) entry which is preliminary data.</text>
</comment>
<evidence type="ECO:0000256" key="1">
    <source>
        <dbReference type="ARBA" id="ARBA00004236"/>
    </source>
</evidence>
<sequence>MLRKWIAAGGMLTIIFFCLQSITLAATSNDRNTVEDMFKKQSDHEKAYKGTKAVQSESVSDDQTSLFITFIKLIGALLIVLALIYLLYRLVSKRTKAYQDYGSMKNIGGVSVGANRSVQLVRVGQEVLVIGVGDNVQLLKEIKDPELVENLLNQEETGDPLQINMKKILSWTKGKAFMTQANQNQPSDFRMLLMQRLAETKKDRQTKIEALTRKDSSDE</sequence>
<accession>A0A4R2P7R2</accession>
<comment type="subcellular location">
    <subcellularLocation>
        <location evidence="1">Cell membrane</location>
    </subcellularLocation>
</comment>
<name>A0A4R2P7R2_9BACL</name>
<evidence type="ECO:0000256" key="5">
    <source>
        <dbReference type="ARBA" id="ARBA00023136"/>
    </source>
</evidence>
<dbReference type="Pfam" id="PF04347">
    <property type="entry name" value="FliO"/>
    <property type="match status" value="1"/>
</dbReference>
<evidence type="ECO:0000256" key="7">
    <source>
        <dbReference type="SAM" id="SignalP"/>
    </source>
</evidence>
<reference evidence="8 9" key="1">
    <citation type="submission" date="2019-03" db="EMBL/GenBank/DDBJ databases">
        <title>Genomic Encyclopedia of Type Strains, Phase IV (KMG-IV): sequencing the most valuable type-strain genomes for metagenomic binning, comparative biology and taxonomic classification.</title>
        <authorList>
            <person name="Goeker M."/>
        </authorList>
    </citation>
    <scope>NUCLEOTIDE SEQUENCE [LARGE SCALE GENOMIC DNA]</scope>
    <source>
        <strain evidence="8 9">DSM 19377</strain>
    </source>
</reference>
<evidence type="ECO:0000256" key="4">
    <source>
        <dbReference type="ARBA" id="ARBA00022989"/>
    </source>
</evidence>
<feature type="chain" id="PRO_5020641405" evidence="7">
    <location>
        <begin position="26"/>
        <end position="219"/>
    </location>
</feature>
<evidence type="ECO:0000256" key="2">
    <source>
        <dbReference type="ARBA" id="ARBA00022475"/>
    </source>
</evidence>
<keyword evidence="5 6" id="KW-0472">Membrane</keyword>